<keyword evidence="5" id="KW-1185">Reference proteome</keyword>
<evidence type="ECO:0000313" key="4">
    <source>
        <dbReference type="EMBL" id="THV05270.1"/>
    </source>
</evidence>
<dbReference type="PRINTS" id="PR00792">
    <property type="entry name" value="PEPSIN"/>
</dbReference>
<dbReference type="AlphaFoldDB" id="A0A4S8MQE1"/>
<dbReference type="Gene3D" id="2.40.70.10">
    <property type="entry name" value="Acid Proteases"/>
    <property type="match status" value="2"/>
</dbReference>
<dbReference type="GO" id="GO:0006508">
    <property type="term" value="P:proteolysis"/>
    <property type="evidence" value="ECO:0007669"/>
    <property type="project" value="UniProtKB-KW"/>
</dbReference>
<feature type="chain" id="PRO_5020863849" evidence="2">
    <location>
        <begin position="23"/>
        <end position="496"/>
    </location>
</feature>
<dbReference type="InterPro" id="IPR021109">
    <property type="entry name" value="Peptidase_aspartic_dom_sf"/>
</dbReference>
<feature type="signal peptide" evidence="2">
    <location>
        <begin position="1"/>
        <end position="22"/>
    </location>
</feature>
<keyword evidence="4" id="KW-0645">Protease</keyword>
<sequence>MRVSAWSFFLSTFFFSYVQVTAVQLNLVGSKRESGLRSLYKRDGSGAFGNGSVALQNYQDLKYVCNVTLGGKDFPVIVDTGSVDLWVAGDVPGTNNLSIPMNITFGKGSAEGYINTAQMEFDGFMIPDQAYMNAIMVEDLASQPGTLGLGPSSVSTIRANLGNSSGDPPLDRIFRQNMTAPNILTFLLSRNATVEGPLVDQSFAQLTIGTMVPGFEAIQNEPKLPALIDQFDHVPAHWMTLLDPNGIIGPDGERINTTTAIQNPTNGTSDQLHVVLDSGFSIPQLPAYIVDSIYGRIPGAEFIENGTTLHPDLGSLVNVWRIPCEYEVNVSFVFAGQEYPVSPLDLSMDTQLPDVDAKRICIAFYQQLADNIAGNPEFGALDMILGMGFLRNTYTLFNFGDFVDGSPDNVADPYIQLLSTVDKAKIHHEFVIARLGGKDTTGSQPALLPAIQKPAVTSQVNGNATTDGSSSLNSLASLNAVCRVSRRRNRLRSLKC</sequence>
<evidence type="ECO:0000259" key="3">
    <source>
        <dbReference type="PROSITE" id="PS51767"/>
    </source>
</evidence>
<evidence type="ECO:0000313" key="5">
    <source>
        <dbReference type="Proteomes" id="UP000297245"/>
    </source>
</evidence>
<reference evidence="4 5" key="1">
    <citation type="journal article" date="2019" name="Nat. Ecol. Evol.">
        <title>Megaphylogeny resolves global patterns of mushroom evolution.</title>
        <authorList>
            <person name="Varga T."/>
            <person name="Krizsan K."/>
            <person name="Foldi C."/>
            <person name="Dima B."/>
            <person name="Sanchez-Garcia M."/>
            <person name="Sanchez-Ramirez S."/>
            <person name="Szollosi G.J."/>
            <person name="Szarkandi J.G."/>
            <person name="Papp V."/>
            <person name="Albert L."/>
            <person name="Andreopoulos W."/>
            <person name="Angelini C."/>
            <person name="Antonin V."/>
            <person name="Barry K.W."/>
            <person name="Bougher N.L."/>
            <person name="Buchanan P."/>
            <person name="Buyck B."/>
            <person name="Bense V."/>
            <person name="Catcheside P."/>
            <person name="Chovatia M."/>
            <person name="Cooper J."/>
            <person name="Damon W."/>
            <person name="Desjardin D."/>
            <person name="Finy P."/>
            <person name="Geml J."/>
            <person name="Haridas S."/>
            <person name="Hughes K."/>
            <person name="Justo A."/>
            <person name="Karasinski D."/>
            <person name="Kautmanova I."/>
            <person name="Kiss B."/>
            <person name="Kocsube S."/>
            <person name="Kotiranta H."/>
            <person name="LaButti K.M."/>
            <person name="Lechner B.E."/>
            <person name="Liimatainen K."/>
            <person name="Lipzen A."/>
            <person name="Lukacs Z."/>
            <person name="Mihaltcheva S."/>
            <person name="Morgado L.N."/>
            <person name="Niskanen T."/>
            <person name="Noordeloos M.E."/>
            <person name="Ohm R.A."/>
            <person name="Ortiz-Santana B."/>
            <person name="Ovrebo C."/>
            <person name="Racz N."/>
            <person name="Riley R."/>
            <person name="Savchenko A."/>
            <person name="Shiryaev A."/>
            <person name="Soop K."/>
            <person name="Spirin V."/>
            <person name="Szebenyi C."/>
            <person name="Tomsovsky M."/>
            <person name="Tulloss R.E."/>
            <person name="Uehling J."/>
            <person name="Grigoriev I.V."/>
            <person name="Vagvolgyi C."/>
            <person name="Papp T."/>
            <person name="Martin F.M."/>
            <person name="Miettinen O."/>
            <person name="Hibbett D.S."/>
            <person name="Nagy L.G."/>
        </authorList>
    </citation>
    <scope>NUCLEOTIDE SEQUENCE [LARGE SCALE GENOMIC DNA]</scope>
    <source>
        <strain evidence="4 5">CBS 962.96</strain>
    </source>
</reference>
<dbReference type="SUPFAM" id="SSF50630">
    <property type="entry name" value="Acid proteases"/>
    <property type="match status" value="1"/>
</dbReference>
<dbReference type="GO" id="GO:0004190">
    <property type="term" value="F:aspartic-type endopeptidase activity"/>
    <property type="evidence" value="ECO:0007669"/>
    <property type="project" value="InterPro"/>
</dbReference>
<dbReference type="Proteomes" id="UP000297245">
    <property type="component" value="Unassembled WGS sequence"/>
</dbReference>
<dbReference type="PANTHER" id="PTHR47966:SF51">
    <property type="entry name" value="BETA-SITE APP-CLEAVING ENZYME, ISOFORM A-RELATED"/>
    <property type="match status" value="1"/>
</dbReference>
<dbReference type="CDD" id="cd05471">
    <property type="entry name" value="pepsin_like"/>
    <property type="match status" value="1"/>
</dbReference>
<protein>
    <submittedName>
        <fullName evidence="4">Acid protease</fullName>
    </submittedName>
</protein>
<gene>
    <name evidence="4" type="ORF">K435DRAFT_961346</name>
</gene>
<evidence type="ECO:0000256" key="2">
    <source>
        <dbReference type="SAM" id="SignalP"/>
    </source>
</evidence>
<dbReference type="PANTHER" id="PTHR47966">
    <property type="entry name" value="BETA-SITE APP-CLEAVING ENZYME, ISOFORM A-RELATED"/>
    <property type="match status" value="1"/>
</dbReference>
<proteinExistence type="inferred from homology"/>
<accession>A0A4S8MQE1</accession>
<dbReference type="OrthoDB" id="15189at2759"/>
<name>A0A4S8MQE1_DENBC</name>
<dbReference type="InterPro" id="IPR001461">
    <property type="entry name" value="Aspartic_peptidase_A1"/>
</dbReference>
<keyword evidence="2" id="KW-0732">Signal</keyword>
<dbReference type="Pfam" id="PF00026">
    <property type="entry name" value="Asp"/>
    <property type="match status" value="2"/>
</dbReference>
<dbReference type="InterPro" id="IPR033121">
    <property type="entry name" value="PEPTIDASE_A1"/>
</dbReference>
<organism evidence="4 5">
    <name type="scientific">Dendrothele bispora (strain CBS 962.96)</name>
    <dbReference type="NCBI Taxonomy" id="1314807"/>
    <lineage>
        <taxon>Eukaryota</taxon>
        <taxon>Fungi</taxon>
        <taxon>Dikarya</taxon>
        <taxon>Basidiomycota</taxon>
        <taxon>Agaricomycotina</taxon>
        <taxon>Agaricomycetes</taxon>
        <taxon>Agaricomycetidae</taxon>
        <taxon>Agaricales</taxon>
        <taxon>Agaricales incertae sedis</taxon>
        <taxon>Dendrothele</taxon>
    </lineage>
</organism>
<evidence type="ECO:0000256" key="1">
    <source>
        <dbReference type="ARBA" id="ARBA00007447"/>
    </source>
</evidence>
<dbReference type="EMBL" id="ML179050">
    <property type="protein sequence ID" value="THV05270.1"/>
    <property type="molecule type" value="Genomic_DNA"/>
</dbReference>
<dbReference type="PROSITE" id="PS51767">
    <property type="entry name" value="PEPTIDASE_A1"/>
    <property type="match status" value="1"/>
</dbReference>
<feature type="domain" description="Peptidase A1" evidence="3">
    <location>
        <begin position="63"/>
        <end position="407"/>
    </location>
</feature>
<comment type="similarity">
    <text evidence="1">Belongs to the peptidase A1 family.</text>
</comment>
<dbReference type="InterPro" id="IPR034164">
    <property type="entry name" value="Pepsin-like_dom"/>
</dbReference>
<keyword evidence="4" id="KW-0378">Hydrolase</keyword>